<keyword evidence="8" id="KW-0472">Membrane</keyword>
<evidence type="ECO:0000256" key="8">
    <source>
        <dbReference type="SAM" id="Phobius"/>
    </source>
</evidence>
<dbReference type="InterPro" id="IPR001128">
    <property type="entry name" value="Cyt_P450"/>
</dbReference>
<evidence type="ECO:0000256" key="1">
    <source>
        <dbReference type="ARBA" id="ARBA00001971"/>
    </source>
</evidence>
<evidence type="ECO:0000313" key="10">
    <source>
        <dbReference type="Proteomes" id="UP000620124"/>
    </source>
</evidence>
<protein>
    <submittedName>
        <fullName evidence="9">Cytochrome P450</fullName>
    </submittedName>
</protein>
<dbReference type="EMBL" id="JACAZI010000005">
    <property type="protein sequence ID" value="KAF7360228.1"/>
    <property type="molecule type" value="Genomic_DNA"/>
</dbReference>
<dbReference type="GO" id="GO:0005506">
    <property type="term" value="F:iron ion binding"/>
    <property type="evidence" value="ECO:0007669"/>
    <property type="project" value="InterPro"/>
</dbReference>
<keyword evidence="8" id="KW-1133">Transmembrane helix</keyword>
<keyword evidence="8" id="KW-0812">Transmembrane</keyword>
<keyword evidence="4 7" id="KW-0560">Oxidoreductase</keyword>
<dbReference type="AlphaFoldDB" id="A0A8H6YFI1"/>
<dbReference type="PROSITE" id="PS00086">
    <property type="entry name" value="CYTOCHROME_P450"/>
    <property type="match status" value="1"/>
</dbReference>
<dbReference type="GO" id="GO:0020037">
    <property type="term" value="F:heme binding"/>
    <property type="evidence" value="ECO:0007669"/>
    <property type="project" value="InterPro"/>
</dbReference>
<dbReference type="GO" id="GO:0016705">
    <property type="term" value="F:oxidoreductase activity, acting on paired donors, with incorporation or reduction of molecular oxygen"/>
    <property type="evidence" value="ECO:0007669"/>
    <property type="project" value="InterPro"/>
</dbReference>
<sequence length="521" mass="58532">MAIAVNSETLSPTTLTAAAIVGLVVLQVARKFFKPRSPLEAIPSVGIPDYPFGFYVGSWNYIKHGRAITEEGFHKYPGKAFKVALANRWLVLVNGRSLIDDIRKAPDDFLSISEATNSLLHLEHTMGHEQHHDPYQIAVIRTPMTRNIGVCFPDIRNEVVAAFEDLVPAKTDEWISVPAMQTILQIVSRASNRFFIGLKCRDPDYIKITTQYALNVASDAVWLHVTPSILRPIAAHLFGHLETATRAAMKHLGPILQHRVEMDDKYGQDWPNGDRPNDMISWLLDDARGHPRRRTVRTLTRTLLNINFGALHTTTQATILHLSPRLLGFLHALYNLAANLEYVEPLREEIKSVIQSEGWTKTAMGKMVKLDSFLKESSRFVPGGAVGVMRQVIKDFTFSDGTMVPTGTLIAIPVLAEHYDEANYVHGDQFDPFRFSRMREQAGEGIKHQMITPSPDFLSFGVGRHACPGRFFAVNEQKLIMAHVILTYDFKLKDGIRPEDEWIALVGSANSTAEVMFRKRT</sequence>
<name>A0A8H6YFI1_9AGAR</name>
<dbReference type="SUPFAM" id="SSF48264">
    <property type="entry name" value="Cytochrome P450"/>
    <property type="match status" value="1"/>
</dbReference>
<dbReference type="Proteomes" id="UP000620124">
    <property type="component" value="Unassembled WGS sequence"/>
</dbReference>
<dbReference type="Gene3D" id="1.10.630.10">
    <property type="entry name" value="Cytochrome P450"/>
    <property type="match status" value="1"/>
</dbReference>
<dbReference type="PANTHER" id="PTHR46206">
    <property type="entry name" value="CYTOCHROME P450"/>
    <property type="match status" value="1"/>
</dbReference>
<comment type="cofactor">
    <cofactor evidence="1 6">
        <name>heme</name>
        <dbReference type="ChEBI" id="CHEBI:30413"/>
    </cofactor>
</comment>
<keyword evidence="10" id="KW-1185">Reference proteome</keyword>
<dbReference type="Pfam" id="PF00067">
    <property type="entry name" value="p450"/>
    <property type="match status" value="1"/>
</dbReference>
<dbReference type="InterPro" id="IPR017972">
    <property type="entry name" value="Cyt_P450_CS"/>
</dbReference>
<evidence type="ECO:0000256" key="4">
    <source>
        <dbReference type="ARBA" id="ARBA00023002"/>
    </source>
</evidence>
<keyword evidence="3 6" id="KW-0479">Metal-binding</keyword>
<keyword evidence="7" id="KW-0503">Monooxygenase</keyword>
<evidence type="ECO:0000313" key="9">
    <source>
        <dbReference type="EMBL" id="KAF7360228.1"/>
    </source>
</evidence>
<dbReference type="InterPro" id="IPR036396">
    <property type="entry name" value="Cyt_P450_sf"/>
</dbReference>
<dbReference type="PRINTS" id="PR00465">
    <property type="entry name" value="EP450IV"/>
</dbReference>
<evidence type="ECO:0000256" key="6">
    <source>
        <dbReference type="PIRSR" id="PIRSR602403-1"/>
    </source>
</evidence>
<evidence type="ECO:0000256" key="2">
    <source>
        <dbReference type="ARBA" id="ARBA00010617"/>
    </source>
</evidence>
<reference evidence="9" key="1">
    <citation type="submission" date="2020-05" db="EMBL/GenBank/DDBJ databases">
        <title>Mycena genomes resolve the evolution of fungal bioluminescence.</title>
        <authorList>
            <person name="Tsai I.J."/>
        </authorList>
    </citation>
    <scope>NUCLEOTIDE SEQUENCE</scope>
    <source>
        <strain evidence="9">CCC161011</strain>
    </source>
</reference>
<dbReference type="OrthoDB" id="1844152at2759"/>
<accession>A0A8H6YFI1</accession>
<keyword evidence="5 6" id="KW-0408">Iron</keyword>
<proteinExistence type="inferred from homology"/>
<dbReference type="GO" id="GO:0004497">
    <property type="term" value="F:monooxygenase activity"/>
    <property type="evidence" value="ECO:0007669"/>
    <property type="project" value="UniProtKB-KW"/>
</dbReference>
<evidence type="ECO:0000256" key="5">
    <source>
        <dbReference type="ARBA" id="ARBA00023004"/>
    </source>
</evidence>
<keyword evidence="6 7" id="KW-0349">Heme</keyword>
<dbReference type="InterPro" id="IPR002403">
    <property type="entry name" value="Cyt_P450_E_grp-IV"/>
</dbReference>
<comment type="similarity">
    <text evidence="2 7">Belongs to the cytochrome P450 family.</text>
</comment>
<comment type="caution">
    <text evidence="9">The sequence shown here is derived from an EMBL/GenBank/DDBJ whole genome shotgun (WGS) entry which is preliminary data.</text>
</comment>
<feature type="binding site" description="axial binding residue" evidence="6">
    <location>
        <position position="467"/>
    </location>
    <ligand>
        <name>heme</name>
        <dbReference type="ChEBI" id="CHEBI:30413"/>
    </ligand>
    <ligandPart>
        <name>Fe</name>
        <dbReference type="ChEBI" id="CHEBI:18248"/>
    </ligandPart>
</feature>
<organism evidence="9 10">
    <name type="scientific">Mycena venus</name>
    <dbReference type="NCBI Taxonomy" id="2733690"/>
    <lineage>
        <taxon>Eukaryota</taxon>
        <taxon>Fungi</taxon>
        <taxon>Dikarya</taxon>
        <taxon>Basidiomycota</taxon>
        <taxon>Agaricomycotina</taxon>
        <taxon>Agaricomycetes</taxon>
        <taxon>Agaricomycetidae</taxon>
        <taxon>Agaricales</taxon>
        <taxon>Marasmiineae</taxon>
        <taxon>Mycenaceae</taxon>
        <taxon>Mycena</taxon>
    </lineage>
</organism>
<feature type="transmembrane region" description="Helical" evidence="8">
    <location>
        <begin position="12"/>
        <end position="29"/>
    </location>
</feature>
<evidence type="ECO:0000256" key="3">
    <source>
        <dbReference type="ARBA" id="ARBA00022723"/>
    </source>
</evidence>
<dbReference type="CDD" id="cd11041">
    <property type="entry name" value="CYP503A1-like"/>
    <property type="match status" value="1"/>
</dbReference>
<evidence type="ECO:0000256" key="7">
    <source>
        <dbReference type="RuleBase" id="RU000461"/>
    </source>
</evidence>
<gene>
    <name evidence="9" type="ORF">MVEN_00751600</name>
</gene>